<dbReference type="SMART" id="SM00440">
    <property type="entry name" value="ZnF_C2C2"/>
    <property type="match status" value="1"/>
</dbReference>
<keyword evidence="7" id="KW-0862">Zinc</keyword>
<dbReference type="GO" id="GO:0008270">
    <property type="term" value="F:zinc ion binding"/>
    <property type="evidence" value="ECO:0007669"/>
    <property type="project" value="UniProtKB-KW"/>
</dbReference>
<evidence type="ECO:0000256" key="3">
    <source>
        <dbReference type="ARBA" id="ARBA00022478"/>
    </source>
</evidence>
<sequence length="378" mass="43159">MIFCPNCANLLLIKTDSLARNQFYCQTCPYIYTITRSFSTRLDFNRKQVDDVLGGADAWKNVDSTDASCPKCEHGRAYFMQIQIRSADEPMSIFYKCCSCGHQWREGYLINNNFITNIVNQHQKVTEKGLPYPPDQRGLFSGCIGDKKASLTFDDGPHNLRIYTPLILNALRDLNVTATFMVLGINSVKYPDVVTRILKEGHEIASHSWAHQNYVGLPSDDIKSDIYKTEKAIEAITGYKTKFFRFPYGSYNGTVVDILYDIGYFMILWNVDSGDWKFKNPQSTTEYTLKRITHIGKASPLILMHDIHNETIATLPVLISRLRKEGYELVSLEDCLGLTSEMKYAHNSEESNKGMKIMFSNLMNYFLALIAIVVIIYQ</sequence>
<dbReference type="FunFam" id="2.20.25.10:FF:000005">
    <property type="entry name" value="DNA-directed RNA polymerase subunit"/>
    <property type="match status" value="1"/>
</dbReference>
<dbReference type="GO" id="GO:0005666">
    <property type="term" value="C:RNA polymerase III complex"/>
    <property type="evidence" value="ECO:0007669"/>
    <property type="project" value="UniProtKB-ARBA"/>
</dbReference>
<evidence type="ECO:0000256" key="2">
    <source>
        <dbReference type="ARBA" id="ARBA00020093"/>
    </source>
</evidence>
<evidence type="ECO:0000313" key="18">
    <source>
        <dbReference type="Proteomes" id="UP000030755"/>
    </source>
</evidence>
<evidence type="ECO:0000256" key="5">
    <source>
        <dbReference type="ARBA" id="ARBA00022771"/>
    </source>
</evidence>
<dbReference type="PANTHER" id="PTHR10587">
    <property type="entry name" value="GLYCOSYL TRANSFERASE-RELATED"/>
    <property type="match status" value="1"/>
</dbReference>
<keyword evidence="18" id="KW-1185">Reference proteome</keyword>
<dbReference type="CDD" id="cd10917">
    <property type="entry name" value="CE4_NodB_like_6s_7s"/>
    <property type="match status" value="1"/>
</dbReference>
<evidence type="ECO:0000256" key="7">
    <source>
        <dbReference type="ARBA" id="ARBA00022833"/>
    </source>
</evidence>
<comment type="similarity">
    <text evidence="13">Belongs to the archaeal rpoM/eukaryotic RPA12/RPB9/RPC11 RNA polymerase family.</text>
</comment>
<dbReference type="Gene3D" id="2.20.25.10">
    <property type="match status" value="1"/>
</dbReference>
<keyword evidence="14" id="KW-0812">Transmembrane</keyword>
<dbReference type="PANTHER" id="PTHR10587:SF133">
    <property type="entry name" value="CHITIN DEACETYLASE 1-RELATED"/>
    <property type="match status" value="1"/>
</dbReference>
<dbReference type="InterPro" id="IPR050248">
    <property type="entry name" value="Polysacc_deacetylase_ArnD"/>
</dbReference>
<evidence type="ECO:0000259" key="15">
    <source>
        <dbReference type="PROSITE" id="PS51133"/>
    </source>
</evidence>
<keyword evidence="9" id="KW-0539">Nucleus</keyword>
<comment type="subcellular location">
    <subcellularLocation>
        <location evidence="1">Nucleus</location>
    </subcellularLocation>
</comment>
<dbReference type="EMBL" id="KE561104">
    <property type="protein sequence ID" value="EPZ32859.1"/>
    <property type="molecule type" value="Genomic_DNA"/>
</dbReference>
<dbReference type="OrthoDB" id="282152at2759"/>
<dbReference type="SMART" id="SM00661">
    <property type="entry name" value="RPOL9"/>
    <property type="match status" value="1"/>
</dbReference>
<dbReference type="GO" id="GO:0003676">
    <property type="term" value="F:nucleic acid binding"/>
    <property type="evidence" value="ECO:0007669"/>
    <property type="project" value="InterPro"/>
</dbReference>
<reference evidence="17 18" key="1">
    <citation type="journal article" date="2013" name="Curr. Biol.">
        <title>Shared signatures of parasitism and phylogenomics unite Cryptomycota and microsporidia.</title>
        <authorList>
            <person name="James T.Y."/>
            <person name="Pelin A."/>
            <person name="Bonen L."/>
            <person name="Ahrendt S."/>
            <person name="Sain D."/>
            <person name="Corradi N."/>
            <person name="Stajich J.E."/>
        </authorList>
    </citation>
    <scope>NUCLEOTIDE SEQUENCE [LARGE SCALE GENOMIC DNA]</scope>
    <source>
        <strain evidence="17 18">CSF55</strain>
    </source>
</reference>
<evidence type="ECO:0000256" key="13">
    <source>
        <dbReference type="RuleBase" id="RU003474"/>
    </source>
</evidence>
<dbReference type="GO" id="GO:0005975">
    <property type="term" value="P:carbohydrate metabolic process"/>
    <property type="evidence" value="ECO:0007669"/>
    <property type="project" value="InterPro"/>
</dbReference>
<dbReference type="GO" id="GO:0004099">
    <property type="term" value="F:chitin deacetylase activity"/>
    <property type="evidence" value="ECO:0007669"/>
    <property type="project" value="UniProtKB-ARBA"/>
</dbReference>
<dbReference type="AlphaFoldDB" id="A0A075AWC7"/>
<evidence type="ECO:0000259" key="16">
    <source>
        <dbReference type="PROSITE" id="PS51677"/>
    </source>
</evidence>
<keyword evidence="3 13" id="KW-0240">DNA-directed RNA polymerase</keyword>
<dbReference type="GO" id="GO:0009272">
    <property type="term" value="P:fungal-type cell wall biogenesis"/>
    <property type="evidence" value="ECO:0007669"/>
    <property type="project" value="UniProtKB-ARBA"/>
</dbReference>
<dbReference type="SUPFAM" id="SSF88713">
    <property type="entry name" value="Glycoside hydrolase/deacetylase"/>
    <property type="match status" value="1"/>
</dbReference>
<keyword evidence="5 12" id="KW-0863">Zinc-finger</keyword>
<evidence type="ECO:0000313" key="17">
    <source>
        <dbReference type="EMBL" id="EPZ32859.1"/>
    </source>
</evidence>
<keyword evidence="14" id="KW-0472">Membrane</keyword>
<feature type="domain" description="NodB homology" evidence="16">
    <location>
        <begin position="147"/>
        <end position="330"/>
    </location>
</feature>
<evidence type="ECO:0000256" key="9">
    <source>
        <dbReference type="ARBA" id="ARBA00023242"/>
    </source>
</evidence>
<evidence type="ECO:0000256" key="1">
    <source>
        <dbReference type="ARBA" id="ARBA00004123"/>
    </source>
</evidence>
<keyword evidence="4 13" id="KW-0479">Metal-binding</keyword>
<organism evidence="17 18">
    <name type="scientific">Rozella allomycis (strain CSF55)</name>
    <dbReference type="NCBI Taxonomy" id="988480"/>
    <lineage>
        <taxon>Eukaryota</taxon>
        <taxon>Fungi</taxon>
        <taxon>Fungi incertae sedis</taxon>
        <taxon>Cryptomycota</taxon>
        <taxon>Cryptomycota incertae sedis</taxon>
        <taxon>Rozella</taxon>
    </lineage>
</organism>
<evidence type="ECO:0000256" key="8">
    <source>
        <dbReference type="ARBA" id="ARBA00023163"/>
    </source>
</evidence>
<evidence type="ECO:0000256" key="11">
    <source>
        <dbReference type="ARBA" id="ARBA00078207"/>
    </source>
</evidence>
<name>A0A075AWC7_ROZAC</name>
<dbReference type="GO" id="GO:0006383">
    <property type="term" value="P:transcription by RNA polymerase III"/>
    <property type="evidence" value="ECO:0007669"/>
    <property type="project" value="UniProtKB-ARBA"/>
</dbReference>
<dbReference type="PROSITE" id="PS00466">
    <property type="entry name" value="ZF_TFIIS_1"/>
    <property type="match status" value="1"/>
</dbReference>
<dbReference type="OMA" id="NIYQAGH"/>
<dbReference type="CDD" id="cd10509">
    <property type="entry name" value="Zn-ribbon_RPC11"/>
    <property type="match status" value="1"/>
</dbReference>
<evidence type="ECO:0000256" key="6">
    <source>
        <dbReference type="ARBA" id="ARBA00022801"/>
    </source>
</evidence>
<dbReference type="InterPro" id="IPR001529">
    <property type="entry name" value="Zn_ribbon_RPB9"/>
</dbReference>
<dbReference type="Pfam" id="PF01096">
    <property type="entry name" value="Zn_ribbon_TFIIS"/>
    <property type="match status" value="1"/>
</dbReference>
<keyword evidence="8 13" id="KW-0804">Transcription</keyword>
<keyword evidence="6" id="KW-0378">Hydrolase</keyword>
<evidence type="ECO:0000256" key="14">
    <source>
        <dbReference type="SAM" id="Phobius"/>
    </source>
</evidence>
<dbReference type="InterPro" id="IPR034014">
    <property type="entry name" value="Zn_ribbon_RPC11_C"/>
</dbReference>
<dbReference type="GO" id="GO:0016020">
    <property type="term" value="C:membrane"/>
    <property type="evidence" value="ECO:0007669"/>
    <property type="project" value="TreeGrafter"/>
</dbReference>
<dbReference type="STRING" id="988480.A0A075AWC7"/>
<dbReference type="SUPFAM" id="SSF57783">
    <property type="entry name" value="Zinc beta-ribbon"/>
    <property type="match status" value="1"/>
</dbReference>
<dbReference type="InterPro" id="IPR001222">
    <property type="entry name" value="Znf_TFIIS"/>
</dbReference>
<dbReference type="InterPro" id="IPR002509">
    <property type="entry name" value="NODB_dom"/>
</dbReference>
<feature type="transmembrane region" description="Helical" evidence="14">
    <location>
        <begin position="357"/>
        <end position="377"/>
    </location>
</feature>
<dbReference type="Proteomes" id="UP000030755">
    <property type="component" value="Unassembled WGS sequence"/>
</dbReference>
<evidence type="ECO:0000256" key="10">
    <source>
        <dbReference type="ARBA" id="ARBA00029985"/>
    </source>
</evidence>
<gene>
    <name evidence="17" type="ORF">O9G_004302</name>
</gene>
<dbReference type="Gene3D" id="3.20.20.370">
    <property type="entry name" value="Glycoside hydrolase/deacetylase"/>
    <property type="match status" value="1"/>
</dbReference>
<proteinExistence type="inferred from homology"/>
<evidence type="ECO:0000256" key="12">
    <source>
        <dbReference type="PROSITE-ProRule" id="PRU00472"/>
    </source>
</evidence>
<dbReference type="HOGENOM" id="CLU_731881_0_0_1"/>
<accession>A0A075AWC7</accession>
<dbReference type="Pfam" id="PF01522">
    <property type="entry name" value="Polysacc_deac_1"/>
    <property type="match status" value="1"/>
</dbReference>
<evidence type="ECO:0000256" key="4">
    <source>
        <dbReference type="ARBA" id="ARBA00022723"/>
    </source>
</evidence>
<dbReference type="PROSITE" id="PS51133">
    <property type="entry name" value="ZF_TFIIS_2"/>
    <property type="match status" value="1"/>
</dbReference>
<dbReference type="InterPro" id="IPR011330">
    <property type="entry name" value="Glyco_hydro/deAcase_b/a-brl"/>
</dbReference>
<dbReference type="PROSITE" id="PS51677">
    <property type="entry name" value="NODB"/>
    <property type="match status" value="1"/>
</dbReference>
<keyword evidence="14" id="KW-1133">Transmembrane helix</keyword>
<dbReference type="Pfam" id="PF02150">
    <property type="entry name" value="Zn_ribbon_RPB9"/>
    <property type="match status" value="1"/>
</dbReference>
<feature type="domain" description="TFIIS-type" evidence="15">
    <location>
        <begin position="65"/>
        <end position="105"/>
    </location>
</feature>
<protein>
    <recommendedName>
        <fullName evidence="2">DNA-directed RNA polymerase III subunit RPC10</fullName>
    </recommendedName>
    <alternativeName>
        <fullName evidence="11">DNA-directed RNA polymerases III 12.5 kDa polypeptide</fullName>
    </alternativeName>
    <alternativeName>
        <fullName evidence="10">RNA polymerase III subunit C11</fullName>
    </alternativeName>
</protein>